<evidence type="ECO:0000313" key="4">
    <source>
        <dbReference type="Proteomes" id="UP000076586"/>
    </source>
</evidence>
<reference evidence="4" key="2">
    <citation type="journal article" date="2017" name="Genome Announc.">
        <title>Draft genome sequence of Paludibacter jiangxiensis NM7(T), a propionate-producing fermentative bacterium.</title>
        <authorList>
            <person name="Qiu Y.-L."/>
            <person name="Tourlousse D.M."/>
            <person name="Matsuura N."/>
            <person name="Ohashi A."/>
            <person name="Sekiguchi Y."/>
        </authorList>
    </citation>
    <scope>NUCLEOTIDE SEQUENCE [LARGE SCALE GENOMIC DNA]</scope>
    <source>
        <strain evidence="4">NM7</strain>
    </source>
</reference>
<dbReference type="STRING" id="681398.PJIAN_3190"/>
<reference evidence="4" key="1">
    <citation type="submission" date="2016-04" db="EMBL/GenBank/DDBJ databases">
        <title>Draft genome sequence of Paludibacter jiangxiensis strain NM7.</title>
        <authorList>
            <person name="Qiu Y."/>
            <person name="Matsuura N."/>
            <person name="Ohashi A."/>
            <person name="Tourlousse M.D."/>
            <person name="Sekiguchi Y."/>
        </authorList>
    </citation>
    <scope>NUCLEOTIDE SEQUENCE [LARGE SCALE GENOMIC DNA]</scope>
    <source>
        <strain evidence="4">NM7</strain>
    </source>
</reference>
<protein>
    <submittedName>
        <fullName evidence="3">Glycosyltransferase</fullName>
    </submittedName>
</protein>
<gene>
    <name evidence="3" type="ORF">PJIAN_3190</name>
</gene>
<evidence type="ECO:0000259" key="2">
    <source>
        <dbReference type="Pfam" id="PF13439"/>
    </source>
</evidence>
<sequence length="369" mass="42113">MRIAYLLGSLNRGGTETLLLDCFRNAAIAGFSFVGIYRKEGILADDFKKTGVPLFRLTPKSKTDIAYFVKLRKLLIRNDITIVHAQQPLDALYARIATIRTNIKVVLTFHGYDMEAGKTDKTLISWIIRHTDLNIFVSKSQKKYYHQRYRFAEENSVTVYNGISFDKLTPAKSNSWRAELNITTDTILLGSVGNFGAVRDQLTICKFLKLLNDKGVNFRFLFVGKKNPGEEWRYDQCVNFCNENGLENKVLFLGARSDVPDILTQLDAFIYATDHDTFGIAVIEAMASSVPVFVNDWEVMLEITDSGNYAHLYNTKDPKDLLHQFLPFTANPVLYKQKAEETAQWVRETYSIGKHLNHLKETYKTISNC</sequence>
<feature type="domain" description="Glycosyl transferase family 1" evidence="1">
    <location>
        <begin position="175"/>
        <end position="337"/>
    </location>
</feature>
<dbReference type="EMBL" id="BDCR01000003">
    <property type="protein sequence ID" value="GAT62879.1"/>
    <property type="molecule type" value="Genomic_DNA"/>
</dbReference>
<dbReference type="InterPro" id="IPR050194">
    <property type="entry name" value="Glycosyltransferase_grp1"/>
</dbReference>
<dbReference type="AlphaFoldDB" id="A0A161LUV7"/>
<dbReference type="Pfam" id="PF13439">
    <property type="entry name" value="Glyco_transf_4"/>
    <property type="match status" value="1"/>
</dbReference>
<organism evidence="3 4">
    <name type="scientific">Paludibacter jiangxiensis</name>
    <dbReference type="NCBI Taxonomy" id="681398"/>
    <lineage>
        <taxon>Bacteria</taxon>
        <taxon>Pseudomonadati</taxon>
        <taxon>Bacteroidota</taxon>
        <taxon>Bacteroidia</taxon>
        <taxon>Bacteroidales</taxon>
        <taxon>Paludibacteraceae</taxon>
        <taxon>Paludibacter</taxon>
    </lineage>
</organism>
<keyword evidence="3" id="KW-0808">Transferase</keyword>
<dbReference type="SUPFAM" id="SSF53756">
    <property type="entry name" value="UDP-Glycosyltransferase/glycogen phosphorylase"/>
    <property type="match status" value="1"/>
</dbReference>
<name>A0A161LUV7_9BACT</name>
<dbReference type="OrthoDB" id="7560678at2"/>
<feature type="domain" description="Glycosyltransferase subfamily 4-like N-terminal" evidence="2">
    <location>
        <begin position="13"/>
        <end position="165"/>
    </location>
</feature>
<dbReference type="PANTHER" id="PTHR45947">
    <property type="entry name" value="SULFOQUINOVOSYL TRANSFERASE SQD2"/>
    <property type="match status" value="1"/>
</dbReference>
<comment type="caution">
    <text evidence="3">The sequence shown here is derived from an EMBL/GenBank/DDBJ whole genome shotgun (WGS) entry which is preliminary data.</text>
</comment>
<dbReference type="Proteomes" id="UP000076586">
    <property type="component" value="Unassembled WGS sequence"/>
</dbReference>
<evidence type="ECO:0000313" key="3">
    <source>
        <dbReference type="EMBL" id="GAT62879.1"/>
    </source>
</evidence>
<keyword evidence="4" id="KW-1185">Reference proteome</keyword>
<evidence type="ECO:0000259" key="1">
    <source>
        <dbReference type="Pfam" id="PF00534"/>
    </source>
</evidence>
<proteinExistence type="predicted"/>
<dbReference type="CDD" id="cd03801">
    <property type="entry name" value="GT4_PimA-like"/>
    <property type="match status" value="1"/>
</dbReference>
<dbReference type="RefSeq" id="WP_068703584.1">
    <property type="nucleotide sequence ID" value="NZ_BDCR01000003.1"/>
</dbReference>
<accession>A0A161LUV7</accession>
<dbReference type="PANTHER" id="PTHR45947:SF3">
    <property type="entry name" value="SULFOQUINOVOSYL TRANSFERASE SQD2"/>
    <property type="match status" value="1"/>
</dbReference>
<dbReference type="GO" id="GO:0016757">
    <property type="term" value="F:glycosyltransferase activity"/>
    <property type="evidence" value="ECO:0007669"/>
    <property type="project" value="InterPro"/>
</dbReference>
<dbReference type="InterPro" id="IPR028098">
    <property type="entry name" value="Glyco_trans_4-like_N"/>
</dbReference>
<dbReference type="Gene3D" id="3.40.50.2000">
    <property type="entry name" value="Glycogen Phosphorylase B"/>
    <property type="match status" value="2"/>
</dbReference>
<dbReference type="InterPro" id="IPR001296">
    <property type="entry name" value="Glyco_trans_1"/>
</dbReference>
<dbReference type="Pfam" id="PF00534">
    <property type="entry name" value="Glycos_transf_1"/>
    <property type="match status" value="1"/>
</dbReference>